<evidence type="ECO:0000256" key="2">
    <source>
        <dbReference type="ARBA" id="ARBA00010897"/>
    </source>
</evidence>
<feature type="domain" description="Nicotinate/nicotinamide phosphoribosyltransferase" evidence="10">
    <location>
        <begin position="152"/>
        <end position="343"/>
    </location>
</feature>
<dbReference type="InterPro" id="IPR040727">
    <property type="entry name" value="NAPRTase_N"/>
</dbReference>
<dbReference type="PANTHER" id="PTHR11098">
    <property type="entry name" value="NICOTINATE PHOSPHORIBOSYLTRANSFERASE"/>
    <property type="match status" value="1"/>
</dbReference>
<evidence type="ECO:0000256" key="3">
    <source>
        <dbReference type="ARBA" id="ARBA00013236"/>
    </source>
</evidence>
<dbReference type="SUPFAM" id="SSF54675">
    <property type="entry name" value="Nicotinate/Quinolinate PRTase N-terminal domain-like"/>
    <property type="match status" value="1"/>
</dbReference>
<evidence type="ECO:0000256" key="5">
    <source>
        <dbReference type="ARBA" id="ARBA00022598"/>
    </source>
</evidence>
<comment type="catalytic activity">
    <reaction evidence="8 9">
        <text>5-phospho-alpha-D-ribose 1-diphosphate + nicotinate + ATP + H2O = nicotinate beta-D-ribonucleotide + ADP + phosphate + diphosphate</text>
        <dbReference type="Rhea" id="RHEA:36163"/>
        <dbReference type="ChEBI" id="CHEBI:15377"/>
        <dbReference type="ChEBI" id="CHEBI:30616"/>
        <dbReference type="ChEBI" id="CHEBI:32544"/>
        <dbReference type="ChEBI" id="CHEBI:33019"/>
        <dbReference type="ChEBI" id="CHEBI:43474"/>
        <dbReference type="ChEBI" id="CHEBI:57502"/>
        <dbReference type="ChEBI" id="CHEBI:58017"/>
        <dbReference type="ChEBI" id="CHEBI:456216"/>
        <dbReference type="EC" id="6.3.4.21"/>
    </reaction>
</comment>
<evidence type="ECO:0000313" key="13">
    <source>
        <dbReference type="Proteomes" id="UP000664398"/>
    </source>
</evidence>
<comment type="pathway">
    <text evidence="1 9">Cofactor biosynthesis; NAD(+) biosynthesis; nicotinate D-ribonucleotide from nicotinate: step 1/1.</text>
</comment>
<dbReference type="EMBL" id="JAGDYL010000024">
    <property type="protein sequence ID" value="MBO1806115.1"/>
    <property type="molecule type" value="Genomic_DNA"/>
</dbReference>
<gene>
    <name evidence="12" type="ORF">J4H91_12445</name>
</gene>
<dbReference type="InterPro" id="IPR013785">
    <property type="entry name" value="Aldolase_TIM"/>
</dbReference>
<dbReference type="GO" id="GO:0004516">
    <property type="term" value="F:nicotinate phosphoribosyltransferase activity"/>
    <property type="evidence" value="ECO:0007669"/>
    <property type="project" value="UniProtKB-UniRule"/>
</dbReference>
<dbReference type="Proteomes" id="UP000664398">
    <property type="component" value="Unassembled WGS sequence"/>
</dbReference>
<evidence type="ECO:0000256" key="9">
    <source>
        <dbReference type="RuleBase" id="RU365100"/>
    </source>
</evidence>
<comment type="function">
    <text evidence="9">Catalyzes the first step in the biosynthesis of NAD from nicotinic acid, the ATP-dependent synthesis of beta-nicotinate D-ribonucleotide from nicotinate and 5-phospho-D-ribose 1-phosphate.</text>
</comment>
<accession>A0A939M351</accession>
<keyword evidence="7 9" id="KW-0808">Transferase</keyword>
<dbReference type="NCBIfam" id="NF009131">
    <property type="entry name" value="PRK12484.1"/>
    <property type="match status" value="1"/>
</dbReference>
<dbReference type="GO" id="GO:0034355">
    <property type="term" value="P:NAD+ biosynthetic process via the salvage pathway"/>
    <property type="evidence" value="ECO:0007669"/>
    <property type="project" value="TreeGrafter"/>
</dbReference>
<name>A0A939M351_9MICO</name>
<evidence type="ECO:0000256" key="6">
    <source>
        <dbReference type="ARBA" id="ARBA00022642"/>
    </source>
</evidence>
<keyword evidence="6 9" id="KW-0662">Pyridine nucleotide biosynthesis</keyword>
<dbReference type="InterPro" id="IPR036068">
    <property type="entry name" value="Nicotinate_pribotase-like_C"/>
</dbReference>
<comment type="similarity">
    <text evidence="2 9">Belongs to the NAPRTase family.</text>
</comment>
<dbReference type="InterPro" id="IPR041525">
    <property type="entry name" value="N/Namide_PRibTrfase"/>
</dbReference>
<dbReference type="PIRSF" id="PIRSF000484">
    <property type="entry name" value="NAPRT"/>
    <property type="match status" value="1"/>
</dbReference>
<keyword evidence="12" id="KW-0328">Glycosyltransferase</keyword>
<dbReference type="Gene3D" id="3.20.20.70">
    <property type="entry name" value="Aldolase class I"/>
    <property type="match status" value="1"/>
</dbReference>
<comment type="caution">
    <text evidence="12">The sequence shown here is derived from an EMBL/GenBank/DDBJ whole genome shotgun (WGS) entry which is preliminary data.</text>
</comment>
<evidence type="ECO:0000259" key="10">
    <source>
        <dbReference type="Pfam" id="PF04095"/>
    </source>
</evidence>
<dbReference type="Pfam" id="PF17767">
    <property type="entry name" value="NAPRTase_N"/>
    <property type="match status" value="1"/>
</dbReference>
<dbReference type="NCBIfam" id="TIGR01513">
    <property type="entry name" value="NAPRTase_put"/>
    <property type="match status" value="1"/>
</dbReference>
<sequence length="440" mass="46569">MHTSTAFLTDHYELTMVDAALRSGTAHRRSVFELFARRLSGARRYGVVAGTGRLLEAIGRFRFGDAELEFLRERAIVADRTLDWLADFRFSGEIWGYPEGEVFFPGSPLVIVESSFAEGVLLETLALSILNADSAVATAASRMAHAAGGKPLAEMGSRRTGEYSAVAAARAAYVAGFSATSNLEAGRSYGIPTMGTAAHSFTLLHDSEREAFEAQVAALGTDTTLLVDTYDIEQGVRTAVEVAGTDLGAVRIDSGDLPVVVARVRQLLDELGATRTRITVTNDLDEHTVAALASSPVDSFGVGTSVVTGSGTPTMGMVYKLVAHENDEGEWVSVAKKSADKASVGGRKSVRRAFNRRGIATAELLFLGDGPGGEPEGSELAASSREVLVPLVEAGEVRAEHIGSAGIAAARERHRACVAELPPVAMSLTRGDPAIPTEYR</sequence>
<dbReference type="InterPro" id="IPR006405">
    <property type="entry name" value="Nic_PRibTrfase_pncB"/>
</dbReference>
<dbReference type="Pfam" id="PF04095">
    <property type="entry name" value="NAPRTase"/>
    <property type="match status" value="1"/>
</dbReference>
<dbReference type="RefSeq" id="WP_208046583.1">
    <property type="nucleotide sequence ID" value="NZ_JAGDYL010000024.1"/>
</dbReference>
<keyword evidence="5 9" id="KW-0436">Ligase</keyword>
<dbReference type="GO" id="GO:0016757">
    <property type="term" value="F:glycosyltransferase activity"/>
    <property type="evidence" value="ECO:0007669"/>
    <property type="project" value="UniProtKB-KW"/>
</dbReference>
<dbReference type="SUPFAM" id="SSF51690">
    <property type="entry name" value="Nicotinate/Quinolinate PRTase C-terminal domain-like"/>
    <property type="match status" value="1"/>
</dbReference>
<keyword evidence="4" id="KW-0597">Phosphoprotein</keyword>
<proteinExistence type="inferred from homology"/>
<organism evidence="12 13">
    <name type="scientific">Leucobacter ruminantium</name>
    <dbReference type="NCBI Taxonomy" id="1289170"/>
    <lineage>
        <taxon>Bacteria</taxon>
        <taxon>Bacillati</taxon>
        <taxon>Actinomycetota</taxon>
        <taxon>Actinomycetes</taxon>
        <taxon>Micrococcales</taxon>
        <taxon>Microbacteriaceae</taxon>
        <taxon>Leucobacter</taxon>
    </lineage>
</organism>
<evidence type="ECO:0000256" key="7">
    <source>
        <dbReference type="ARBA" id="ARBA00022679"/>
    </source>
</evidence>
<keyword evidence="13" id="KW-1185">Reference proteome</keyword>
<evidence type="ECO:0000256" key="1">
    <source>
        <dbReference type="ARBA" id="ARBA00004952"/>
    </source>
</evidence>
<feature type="domain" description="Nicotinate phosphoribosyltransferase N-terminal" evidence="11">
    <location>
        <begin position="8"/>
        <end position="131"/>
    </location>
</feature>
<dbReference type="InterPro" id="IPR007229">
    <property type="entry name" value="Nic_PRibTrfase-Fam"/>
</dbReference>
<reference evidence="12" key="1">
    <citation type="submission" date="2021-03" db="EMBL/GenBank/DDBJ databases">
        <title>Leucobacter chromiisoli sp. nov., isolated from chromium-containing soil of chemical plant.</title>
        <authorList>
            <person name="Xu Z."/>
        </authorList>
    </citation>
    <scope>NUCLEOTIDE SEQUENCE</scope>
    <source>
        <strain evidence="12">A2</strain>
    </source>
</reference>
<comment type="PTM">
    <text evidence="9">Transiently phosphorylated on a His residue during the reaction cycle. Phosphorylation strongly increases the affinity for substrates and increases the rate of nicotinate D-ribonucleotide production. Dephosphorylation regenerates the low-affinity form of the enzyme, leading to product release.</text>
</comment>
<dbReference type="EC" id="6.3.4.21" evidence="3 9"/>
<evidence type="ECO:0000256" key="8">
    <source>
        <dbReference type="ARBA" id="ARBA00048668"/>
    </source>
</evidence>
<dbReference type="AlphaFoldDB" id="A0A939M351"/>
<evidence type="ECO:0000256" key="4">
    <source>
        <dbReference type="ARBA" id="ARBA00022553"/>
    </source>
</evidence>
<evidence type="ECO:0000259" key="11">
    <source>
        <dbReference type="Pfam" id="PF17767"/>
    </source>
</evidence>
<protein>
    <recommendedName>
        <fullName evidence="3 9">Nicotinate phosphoribosyltransferase</fullName>
        <ecNumber evidence="3 9">6.3.4.21</ecNumber>
    </recommendedName>
</protein>
<dbReference type="NCBIfam" id="NF006698">
    <property type="entry name" value="PRK09243.1-5"/>
    <property type="match status" value="1"/>
</dbReference>
<dbReference type="GO" id="GO:0005829">
    <property type="term" value="C:cytosol"/>
    <property type="evidence" value="ECO:0007669"/>
    <property type="project" value="TreeGrafter"/>
</dbReference>
<evidence type="ECO:0000313" key="12">
    <source>
        <dbReference type="EMBL" id="MBO1806115.1"/>
    </source>
</evidence>
<dbReference type="Gene3D" id="3.20.140.10">
    <property type="entry name" value="nicotinate phosphoribosyltransferase"/>
    <property type="match status" value="1"/>
</dbReference>
<dbReference type="PANTHER" id="PTHR11098:SF8">
    <property type="entry name" value="NICOTINATE PHOSPHORIBOSYLTRANSFERASE PNCB1"/>
    <property type="match status" value="1"/>
</dbReference>